<protein>
    <recommendedName>
        <fullName evidence="5">NAD(P)-binding domain-containing protein</fullName>
    </recommendedName>
</protein>
<accession>A0AA38KR18</accession>
<reference evidence="3" key="1">
    <citation type="submission" date="2022-08" db="EMBL/GenBank/DDBJ databases">
        <authorList>
            <consortium name="DOE Joint Genome Institute"/>
            <person name="Min B."/>
            <person name="Riley R."/>
            <person name="Sierra-Patev S."/>
            <person name="Naranjo-Ortiz M."/>
            <person name="Looney B."/>
            <person name="Konkel Z."/>
            <person name="Slot J.C."/>
            <person name="Sakamoto Y."/>
            <person name="Steenwyk J.L."/>
            <person name="Rokas A."/>
            <person name="Carro J."/>
            <person name="Camarero S."/>
            <person name="Ferreira P."/>
            <person name="Molpeceres G."/>
            <person name="Ruiz-Duenas F.J."/>
            <person name="Serrano A."/>
            <person name="Henrissat B."/>
            <person name="Drula E."/>
            <person name="Hughes K.W."/>
            <person name="Mata J.L."/>
            <person name="Ishikawa N.K."/>
            <person name="Vargas-Isla R."/>
            <person name="Ushijima S."/>
            <person name="Smith C.A."/>
            <person name="Ahrendt S."/>
            <person name="Andreopoulos W."/>
            <person name="He G."/>
            <person name="Labutti K."/>
            <person name="Lipzen A."/>
            <person name="Ng V."/>
            <person name="Sandor L."/>
            <person name="Barry K."/>
            <person name="Martinez A.T."/>
            <person name="Xiao Y."/>
            <person name="Gibbons J.G."/>
            <person name="Terashima K."/>
            <person name="Hibbett D.S."/>
            <person name="Grigoriev I.V."/>
        </authorList>
    </citation>
    <scope>NUCLEOTIDE SEQUENCE</scope>
    <source>
        <strain evidence="3">TFB10291</strain>
    </source>
</reference>
<dbReference type="Gene3D" id="3.40.50.720">
    <property type="entry name" value="NAD(P)-binding Rossmann-like Domain"/>
    <property type="match status" value="1"/>
</dbReference>
<organism evidence="3 4">
    <name type="scientific">Lentinula aff. detonsa</name>
    <dbReference type="NCBI Taxonomy" id="2804958"/>
    <lineage>
        <taxon>Eukaryota</taxon>
        <taxon>Fungi</taxon>
        <taxon>Dikarya</taxon>
        <taxon>Basidiomycota</taxon>
        <taxon>Agaricomycotina</taxon>
        <taxon>Agaricomycetes</taxon>
        <taxon>Agaricomycetidae</taxon>
        <taxon>Agaricales</taxon>
        <taxon>Marasmiineae</taxon>
        <taxon>Omphalotaceae</taxon>
        <taxon>Lentinula</taxon>
    </lineage>
</organism>
<proteinExistence type="inferred from homology"/>
<evidence type="ECO:0000313" key="4">
    <source>
        <dbReference type="Proteomes" id="UP001163798"/>
    </source>
</evidence>
<evidence type="ECO:0000256" key="2">
    <source>
        <dbReference type="ARBA" id="ARBA00006617"/>
    </source>
</evidence>
<sequence length="243" mass="25790">MMSAQTAVLIGSTGQTGQRLLKQLLSSPDYSQISEYGRRVTDLESISGGKEKLQQETVDFEKLNESGLKDGKWDVVFITLGTTRKNAGSAEAFEKIDREYVLNAAREAKTDGKDQRLVYLSSAGADASSSFLYTKSKGLTEIGLASLGYKDTIIFRPAVLAGVTRPESRPFEAVGRCVTSVLSHITSSVEIKVETLAKAMAKAGSLGSASLPTVARATQEGKEGASFTVIGNPGAIALARSES</sequence>
<keyword evidence="4" id="KW-1185">Reference proteome</keyword>
<comment type="similarity">
    <text evidence="2">Belongs to the FMP52 family.</text>
</comment>
<comment type="subcellular location">
    <subcellularLocation>
        <location evidence="1">Mitochondrion outer membrane</location>
        <topology evidence="1">Peripheral membrane protein</topology>
    </subcellularLocation>
</comment>
<evidence type="ECO:0008006" key="5">
    <source>
        <dbReference type="Google" id="ProtNLM"/>
    </source>
</evidence>
<dbReference type="SUPFAM" id="SSF51735">
    <property type="entry name" value="NAD(P)-binding Rossmann-fold domains"/>
    <property type="match status" value="1"/>
</dbReference>
<dbReference type="GO" id="GO:0005741">
    <property type="term" value="C:mitochondrial outer membrane"/>
    <property type="evidence" value="ECO:0007669"/>
    <property type="project" value="UniProtKB-SubCell"/>
</dbReference>
<name>A0AA38KR18_9AGAR</name>
<dbReference type="PANTHER" id="PTHR14097">
    <property type="entry name" value="OXIDOREDUCTASE HTATIP2"/>
    <property type="match status" value="1"/>
</dbReference>
<dbReference type="AlphaFoldDB" id="A0AA38KR18"/>
<dbReference type="EMBL" id="MU793296">
    <property type="protein sequence ID" value="KAJ3787244.1"/>
    <property type="molecule type" value="Genomic_DNA"/>
</dbReference>
<gene>
    <name evidence="3" type="ORF">GGU10DRAFT_151158</name>
</gene>
<dbReference type="PANTHER" id="PTHR14097:SF7">
    <property type="entry name" value="OXIDOREDUCTASE HTATIP2"/>
    <property type="match status" value="1"/>
</dbReference>
<dbReference type="GO" id="GO:0051170">
    <property type="term" value="P:import into nucleus"/>
    <property type="evidence" value="ECO:0007669"/>
    <property type="project" value="TreeGrafter"/>
</dbReference>
<comment type="caution">
    <text evidence="3">The sequence shown here is derived from an EMBL/GenBank/DDBJ whole genome shotgun (WGS) entry which is preliminary data.</text>
</comment>
<dbReference type="Proteomes" id="UP001163798">
    <property type="component" value="Unassembled WGS sequence"/>
</dbReference>
<dbReference type="InterPro" id="IPR036291">
    <property type="entry name" value="NAD(P)-bd_dom_sf"/>
</dbReference>
<evidence type="ECO:0000256" key="1">
    <source>
        <dbReference type="ARBA" id="ARBA00004450"/>
    </source>
</evidence>
<evidence type="ECO:0000313" key="3">
    <source>
        <dbReference type="EMBL" id="KAJ3787244.1"/>
    </source>
</evidence>